<dbReference type="AlphaFoldDB" id="A0A5C0UE66"/>
<organism evidence="6 7">
    <name type="scientific">Candidatus Cytomitobacter primus</name>
    <dbReference type="NCBI Taxonomy" id="2066024"/>
    <lineage>
        <taxon>Bacteria</taxon>
        <taxon>Pseudomonadati</taxon>
        <taxon>Pseudomonadota</taxon>
        <taxon>Alphaproteobacteria</taxon>
        <taxon>Holosporales</taxon>
        <taxon>Holosporaceae</taxon>
        <taxon>Candidatus Cytomitobacter</taxon>
    </lineage>
</organism>
<dbReference type="Pfam" id="PF01553">
    <property type="entry name" value="Acyltransferase"/>
    <property type="match status" value="1"/>
</dbReference>
<dbReference type="CDD" id="cd07989">
    <property type="entry name" value="LPLAT_AGPAT-like"/>
    <property type="match status" value="1"/>
</dbReference>
<evidence type="ECO:0000256" key="4">
    <source>
        <dbReference type="SAM" id="Phobius"/>
    </source>
</evidence>
<accession>A0A5C0UE66</accession>
<dbReference type="Proteomes" id="UP000325004">
    <property type="component" value="Chromosome"/>
</dbReference>
<comment type="pathway">
    <text evidence="1">Lipid metabolism.</text>
</comment>
<feature type="domain" description="Phospholipid/glycerol acyltransferase" evidence="5">
    <location>
        <begin position="71"/>
        <end position="182"/>
    </location>
</feature>
<evidence type="ECO:0000313" key="6">
    <source>
        <dbReference type="EMBL" id="QEK38328.1"/>
    </source>
</evidence>
<dbReference type="PANTHER" id="PTHR10434:SF40">
    <property type="entry name" value="1-ACYL-SN-GLYCEROL-3-PHOSPHATE ACYLTRANSFERASE"/>
    <property type="match status" value="1"/>
</dbReference>
<dbReference type="PANTHER" id="PTHR10434">
    <property type="entry name" value="1-ACYL-SN-GLYCEROL-3-PHOSPHATE ACYLTRANSFERASE"/>
    <property type="match status" value="1"/>
</dbReference>
<evidence type="ECO:0000256" key="3">
    <source>
        <dbReference type="ARBA" id="ARBA00023315"/>
    </source>
</evidence>
<proteinExistence type="predicted"/>
<evidence type="ECO:0000256" key="1">
    <source>
        <dbReference type="ARBA" id="ARBA00005189"/>
    </source>
</evidence>
<evidence type="ECO:0000259" key="5">
    <source>
        <dbReference type="SMART" id="SM00563"/>
    </source>
</evidence>
<reference evidence="6 7" key="1">
    <citation type="submission" date="2019-08" db="EMBL/GenBank/DDBJ databases">
        <title>Highly reduced genomes of protist endosymbionts show evolutionary convergence.</title>
        <authorList>
            <person name="George E."/>
            <person name="Husnik F."/>
            <person name="Tashyreva D."/>
            <person name="Prokopchuk G."/>
            <person name="Horak A."/>
            <person name="Kwong W.K."/>
            <person name="Lukes J."/>
            <person name="Keeling P.J."/>
        </authorList>
    </citation>
    <scope>NUCLEOTIDE SEQUENCE [LARGE SCALE GENOMIC DNA]</scope>
    <source>
        <strain evidence="6">1604LC</strain>
    </source>
</reference>
<evidence type="ECO:0000256" key="2">
    <source>
        <dbReference type="ARBA" id="ARBA00022679"/>
    </source>
</evidence>
<keyword evidence="4" id="KW-0472">Membrane</keyword>
<keyword evidence="4" id="KW-1133">Transmembrane helix</keyword>
<keyword evidence="4" id="KW-0812">Transmembrane</keyword>
<dbReference type="EMBL" id="CP043316">
    <property type="protein sequence ID" value="QEK38328.1"/>
    <property type="molecule type" value="Genomic_DNA"/>
</dbReference>
<dbReference type="OrthoDB" id="5290997at2"/>
<gene>
    <name evidence="6" type="ORF">FZC34_00090</name>
</gene>
<keyword evidence="3 6" id="KW-0012">Acyltransferase</keyword>
<dbReference type="SUPFAM" id="SSF69593">
    <property type="entry name" value="Glycerol-3-phosphate (1)-acyltransferase"/>
    <property type="match status" value="1"/>
</dbReference>
<dbReference type="KEGG" id="cpri:FZC34_00090"/>
<dbReference type="SMART" id="SM00563">
    <property type="entry name" value="PlsC"/>
    <property type="match status" value="1"/>
</dbReference>
<name>A0A5C0UE66_9PROT</name>
<protein>
    <submittedName>
        <fullName evidence="6">1-acyl-sn-glycerol-3-phosphate acyltransferase</fullName>
    </submittedName>
</protein>
<dbReference type="RefSeq" id="WP_148971444.1">
    <property type="nucleotide sequence ID" value="NZ_CP043316.1"/>
</dbReference>
<dbReference type="GO" id="GO:0003841">
    <property type="term" value="F:1-acylglycerol-3-phosphate O-acyltransferase activity"/>
    <property type="evidence" value="ECO:0007669"/>
    <property type="project" value="TreeGrafter"/>
</dbReference>
<keyword evidence="2 6" id="KW-0808">Transferase</keyword>
<evidence type="ECO:0000313" key="7">
    <source>
        <dbReference type="Proteomes" id="UP000325004"/>
    </source>
</evidence>
<dbReference type="InterPro" id="IPR002123">
    <property type="entry name" value="Plipid/glycerol_acylTrfase"/>
</dbReference>
<keyword evidence="7" id="KW-1185">Reference proteome</keyword>
<sequence length="222" mass="25259">MFIYYLRSIAFMSVFYAFSTIYFIVGLPVLVSDMLTYKYVKAWARIIIFILRLFGVRSSVLNGNAVSTGAAIVCPNHQSYYEIILVFASLRKSVFIMKSSIMNIPIFNLYFKKMGMIPVDRSKFNKNWQALAEEELKKGKQVVIFPEGTRVPIGGKVSYKPGAFRLAKNLNMKIYPVSTNSGEIWKGPGFIKKTGDIYIHFHEAVDPDPDLVREKIESVALK</sequence>
<dbReference type="GO" id="GO:0006654">
    <property type="term" value="P:phosphatidic acid biosynthetic process"/>
    <property type="evidence" value="ECO:0007669"/>
    <property type="project" value="TreeGrafter"/>
</dbReference>
<feature type="transmembrane region" description="Helical" evidence="4">
    <location>
        <begin position="6"/>
        <end position="30"/>
    </location>
</feature>